<proteinExistence type="predicted"/>
<dbReference type="PRINTS" id="PR00449">
    <property type="entry name" value="RASTRNSFRMNG"/>
</dbReference>
<comment type="caution">
    <text evidence="4">The sequence shown here is derived from an EMBL/GenBank/DDBJ whole genome shotgun (WGS) entry which is preliminary data.</text>
</comment>
<name>A0ABR3RFL7_9PLEO</name>
<gene>
    <name evidence="4" type="ORF">SLS59_004332</name>
</gene>
<dbReference type="InterPro" id="IPR027417">
    <property type="entry name" value="P-loop_NTPase"/>
</dbReference>
<dbReference type="Gene3D" id="3.40.50.300">
    <property type="entry name" value="P-loop containing nucleotide triphosphate hydrolases"/>
    <property type="match status" value="1"/>
</dbReference>
<evidence type="ECO:0000256" key="2">
    <source>
        <dbReference type="ARBA" id="ARBA00023134"/>
    </source>
</evidence>
<accession>A0ABR3RFL7</accession>
<dbReference type="Proteomes" id="UP001521222">
    <property type="component" value="Unassembled WGS sequence"/>
</dbReference>
<organism evidence="4 5">
    <name type="scientific">Nothophoma quercina</name>
    <dbReference type="NCBI Taxonomy" id="749835"/>
    <lineage>
        <taxon>Eukaryota</taxon>
        <taxon>Fungi</taxon>
        <taxon>Dikarya</taxon>
        <taxon>Ascomycota</taxon>
        <taxon>Pezizomycotina</taxon>
        <taxon>Dothideomycetes</taxon>
        <taxon>Pleosporomycetidae</taxon>
        <taxon>Pleosporales</taxon>
        <taxon>Pleosporineae</taxon>
        <taxon>Didymellaceae</taxon>
        <taxon>Nothophoma</taxon>
    </lineage>
</organism>
<protein>
    <submittedName>
        <fullName evidence="4">Uncharacterized protein</fullName>
    </submittedName>
</protein>
<evidence type="ECO:0000313" key="4">
    <source>
        <dbReference type="EMBL" id="KAL1603236.1"/>
    </source>
</evidence>
<sequence>MASSTGVCNIVVFGEPSVGKTCFVDQFCYGKSFVVYDPDNSMSSQKMIIGDQPYHLTLMDLSTSFLKPEQESEYNGWAVKMLAEAEGVVLLYDVTSLESFDYITNQAYKFLRSCRRSECKDEEGTTGEKPTSFGCVLAGNKLDLVESGVRVGAVDQSLAEEWAQTQGMRSIGIDSLGKEGPESALKLLVNNTHMIERLEGRSDGRMKTRRKRKNQEDQFDTGSEKP</sequence>
<feature type="region of interest" description="Disordered" evidence="3">
    <location>
        <begin position="199"/>
        <end position="226"/>
    </location>
</feature>
<dbReference type="InterPro" id="IPR001806">
    <property type="entry name" value="Small_GTPase"/>
</dbReference>
<dbReference type="InterPro" id="IPR020849">
    <property type="entry name" value="Small_GTPase_Ras-type"/>
</dbReference>
<dbReference type="PANTHER" id="PTHR24070">
    <property type="entry name" value="RAS, DI-RAS, AND RHEB FAMILY MEMBERS OF SMALL GTPASE SUPERFAMILY"/>
    <property type="match status" value="1"/>
</dbReference>
<dbReference type="Pfam" id="PF00071">
    <property type="entry name" value="Ras"/>
    <property type="match status" value="1"/>
</dbReference>
<keyword evidence="1" id="KW-0547">Nucleotide-binding</keyword>
<evidence type="ECO:0000256" key="3">
    <source>
        <dbReference type="SAM" id="MobiDB-lite"/>
    </source>
</evidence>
<dbReference type="SMART" id="SM00173">
    <property type="entry name" value="RAS"/>
    <property type="match status" value="1"/>
</dbReference>
<reference evidence="4 5" key="1">
    <citation type="submission" date="2024-02" db="EMBL/GenBank/DDBJ databases">
        <title>De novo assembly and annotation of 12 fungi associated with fruit tree decline syndrome in Ontario, Canada.</title>
        <authorList>
            <person name="Sulman M."/>
            <person name="Ellouze W."/>
            <person name="Ilyukhin E."/>
        </authorList>
    </citation>
    <scope>NUCLEOTIDE SEQUENCE [LARGE SCALE GENOMIC DNA]</scope>
    <source>
        <strain evidence="4 5">M97-236</strain>
    </source>
</reference>
<dbReference type="PROSITE" id="PS51419">
    <property type="entry name" value="RAB"/>
    <property type="match status" value="1"/>
</dbReference>
<dbReference type="EMBL" id="JAKIXB020000012">
    <property type="protein sequence ID" value="KAL1603236.1"/>
    <property type="molecule type" value="Genomic_DNA"/>
</dbReference>
<dbReference type="SMART" id="SM00175">
    <property type="entry name" value="RAB"/>
    <property type="match status" value="1"/>
</dbReference>
<evidence type="ECO:0000313" key="5">
    <source>
        <dbReference type="Proteomes" id="UP001521222"/>
    </source>
</evidence>
<keyword evidence="2" id="KW-0342">GTP-binding</keyword>
<dbReference type="SUPFAM" id="SSF52540">
    <property type="entry name" value="P-loop containing nucleoside triphosphate hydrolases"/>
    <property type="match status" value="1"/>
</dbReference>
<evidence type="ECO:0000256" key="1">
    <source>
        <dbReference type="ARBA" id="ARBA00022741"/>
    </source>
</evidence>
<keyword evidence="5" id="KW-1185">Reference proteome</keyword>